<evidence type="ECO:0000256" key="2">
    <source>
        <dbReference type="ARBA" id="ARBA00023242"/>
    </source>
</evidence>
<name>A0A0D2CVT5_9EURO</name>
<dbReference type="InterPro" id="IPR004827">
    <property type="entry name" value="bZIP"/>
</dbReference>
<feature type="signal peptide" evidence="5">
    <location>
        <begin position="1"/>
        <end position="17"/>
    </location>
</feature>
<organism evidence="7 8">
    <name type="scientific">Cladophialophora immunda</name>
    <dbReference type="NCBI Taxonomy" id="569365"/>
    <lineage>
        <taxon>Eukaryota</taxon>
        <taxon>Fungi</taxon>
        <taxon>Dikarya</taxon>
        <taxon>Ascomycota</taxon>
        <taxon>Pezizomycotina</taxon>
        <taxon>Eurotiomycetes</taxon>
        <taxon>Chaetothyriomycetidae</taxon>
        <taxon>Chaetothyriales</taxon>
        <taxon>Herpotrichiellaceae</taxon>
        <taxon>Cladophialophora</taxon>
    </lineage>
</organism>
<evidence type="ECO:0000313" key="8">
    <source>
        <dbReference type="Proteomes" id="UP000054466"/>
    </source>
</evidence>
<dbReference type="EMBL" id="KN847040">
    <property type="protein sequence ID" value="KIW35213.1"/>
    <property type="molecule type" value="Genomic_DNA"/>
</dbReference>
<feature type="region of interest" description="Disordered" evidence="4">
    <location>
        <begin position="96"/>
        <end position="147"/>
    </location>
</feature>
<keyword evidence="8" id="KW-1185">Reference proteome</keyword>
<gene>
    <name evidence="7" type="ORF">PV07_01921</name>
</gene>
<sequence length="265" mass="29697">MLLGSVFTLLVHLPALANFKPTITLILSHAIPRLSGIYQFHGTASILEQSRTSTRSYHSQRPILKACTRTNSISNGSGPGSVALHITPVTRRTMVDNTSLHPATQFPSVGPRVESRIPANSDSGDPPGEMQASETAEMRERRRAQNRLAQQAFRARQKIRVEALENEWAQLRHLHEALNQACSQQAQEIKQLQSRVDELLHNIELLKNSQEVERTWSSSPTTPEQQYPQTNAMTLAEAELRNFFTEGGGAEFPDFPESYRSHYTT</sequence>
<feature type="compositionally biased region" description="Polar residues" evidence="4">
    <location>
        <begin position="96"/>
        <end position="107"/>
    </location>
</feature>
<evidence type="ECO:0000256" key="4">
    <source>
        <dbReference type="SAM" id="MobiDB-lite"/>
    </source>
</evidence>
<accession>A0A0D2CVT5</accession>
<dbReference type="PROSITE" id="PS50217">
    <property type="entry name" value="BZIP"/>
    <property type="match status" value="1"/>
</dbReference>
<dbReference type="SUPFAM" id="SSF57959">
    <property type="entry name" value="Leucine zipper domain"/>
    <property type="match status" value="1"/>
</dbReference>
<dbReference type="InterPro" id="IPR046347">
    <property type="entry name" value="bZIP_sf"/>
</dbReference>
<keyword evidence="3" id="KW-0175">Coiled coil</keyword>
<dbReference type="GO" id="GO:0000976">
    <property type="term" value="F:transcription cis-regulatory region binding"/>
    <property type="evidence" value="ECO:0007669"/>
    <property type="project" value="InterPro"/>
</dbReference>
<dbReference type="GeneID" id="27341115"/>
<dbReference type="VEuPathDB" id="FungiDB:PV07_01921"/>
<keyword evidence="2" id="KW-0539">Nucleus</keyword>
<evidence type="ECO:0000313" key="7">
    <source>
        <dbReference type="EMBL" id="KIW35213.1"/>
    </source>
</evidence>
<dbReference type="PANTHER" id="PTHR40621:SF6">
    <property type="entry name" value="AP-1-LIKE TRANSCRIPTION FACTOR YAP1-RELATED"/>
    <property type="match status" value="1"/>
</dbReference>
<dbReference type="Pfam" id="PF00170">
    <property type="entry name" value="bZIP_1"/>
    <property type="match status" value="1"/>
</dbReference>
<evidence type="ECO:0000256" key="1">
    <source>
        <dbReference type="ARBA" id="ARBA00004123"/>
    </source>
</evidence>
<dbReference type="Gene3D" id="1.20.5.170">
    <property type="match status" value="1"/>
</dbReference>
<feature type="chain" id="PRO_5002240037" description="BZIP domain-containing protein" evidence="5">
    <location>
        <begin position="18"/>
        <end position="265"/>
    </location>
</feature>
<dbReference type="InterPro" id="IPR050936">
    <property type="entry name" value="AP-1-like"/>
</dbReference>
<evidence type="ECO:0000259" key="6">
    <source>
        <dbReference type="PROSITE" id="PS50217"/>
    </source>
</evidence>
<dbReference type="GO" id="GO:0090575">
    <property type="term" value="C:RNA polymerase II transcription regulator complex"/>
    <property type="evidence" value="ECO:0007669"/>
    <property type="project" value="TreeGrafter"/>
</dbReference>
<protein>
    <recommendedName>
        <fullName evidence="6">BZIP domain-containing protein</fullName>
    </recommendedName>
</protein>
<dbReference type="GO" id="GO:0001228">
    <property type="term" value="F:DNA-binding transcription activator activity, RNA polymerase II-specific"/>
    <property type="evidence" value="ECO:0007669"/>
    <property type="project" value="TreeGrafter"/>
</dbReference>
<dbReference type="CDD" id="cd14688">
    <property type="entry name" value="bZIP_YAP"/>
    <property type="match status" value="1"/>
</dbReference>
<dbReference type="PANTHER" id="PTHR40621">
    <property type="entry name" value="TRANSCRIPTION FACTOR KAPC-RELATED"/>
    <property type="match status" value="1"/>
</dbReference>
<dbReference type="RefSeq" id="XP_016255429.1">
    <property type="nucleotide sequence ID" value="XM_016388501.1"/>
</dbReference>
<dbReference type="PROSITE" id="PS00036">
    <property type="entry name" value="BZIP_BASIC"/>
    <property type="match status" value="1"/>
</dbReference>
<dbReference type="SMART" id="SM00338">
    <property type="entry name" value="BRLZ"/>
    <property type="match status" value="1"/>
</dbReference>
<dbReference type="AlphaFoldDB" id="A0A0D2CVT5"/>
<comment type="subcellular location">
    <subcellularLocation>
        <location evidence="1">Nucleus</location>
    </subcellularLocation>
</comment>
<keyword evidence="5" id="KW-0732">Signal</keyword>
<feature type="coiled-coil region" evidence="3">
    <location>
        <begin position="161"/>
        <end position="209"/>
    </location>
</feature>
<feature type="domain" description="BZIP" evidence="6">
    <location>
        <begin position="136"/>
        <end position="199"/>
    </location>
</feature>
<proteinExistence type="predicted"/>
<dbReference type="OrthoDB" id="4155149at2759"/>
<evidence type="ECO:0000256" key="3">
    <source>
        <dbReference type="SAM" id="Coils"/>
    </source>
</evidence>
<evidence type="ECO:0000256" key="5">
    <source>
        <dbReference type="SAM" id="SignalP"/>
    </source>
</evidence>
<reference evidence="7 8" key="1">
    <citation type="submission" date="2015-01" db="EMBL/GenBank/DDBJ databases">
        <title>The Genome Sequence of Cladophialophora immunda CBS83496.</title>
        <authorList>
            <consortium name="The Broad Institute Genomics Platform"/>
            <person name="Cuomo C."/>
            <person name="de Hoog S."/>
            <person name="Gorbushina A."/>
            <person name="Stielow B."/>
            <person name="Teixiera M."/>
            <person name="Abouelleil A."/>
            <person name="Chapman S.B."/>
            <person name="Priest M."/>
            <person name="Young S.K."/>
            <person name="Wortman J."/>
            <person name="Nusbaum C."/>
            <person name="Birren B."/>
        </authorList>
    </citation>
    <scope>NUCLEOTIDE SEQUENCE [LARGE SCALE GENOMIC DNA]</scope>
    <source>
        <strain evidence="7 8">CBS 83496</strain>
    </source>
</reference>
<dbReference type="Proteomes" id="UP000054466">
    <property type="component" value="Unassembled WGS sequence"/>
</dbReference>